<gene>
    <name evidence="7" type="ORF">VNO77_05806</name>
</gene>
<accession>A0AAN9N123</accession>
<feature type="transmembrane region" description="Helical" evidence="6">
    <location>
        <begin position="31"/>
        <end position="50"/>
    </location>
</feature>
<dbReference type="EMBL" id="JAYMYQ010000001">
    <property type="protein sequence ID" value="KAK7363656.1"/>
    <property type="molecule type" value="Genomic_DNA"/>
</dbReference>
<dbReference type="GO" id="GO:0005737">
    <property type="term" value="C:cytoplasm"/>
    <property type="evidence" value="ECO:0007669"/>
    <property type="project" value="UniProtKB-ARBA"/>
</dbReference>
<evidence type="ECO:0000256" key="2">
    <source>
        <dbReference type="ARBA" id="ARBA00008707"/>
    </source>
</evidence>
<dbReference type="PANTHER" id="PTHR31621">
    <property type="entry name" value="PROTEIN DMP3"/>
    <property type="match status" value="1"/>
</dbReference>
<evidence type="ECO:0000313" key="7">
    <source>
        <dbReference type="EMBL" id="KAK7363656.1"/>
    </source>
</evidence>
<feature type="transmembrane region" description="Helical" evidence="6">
    <location>
        <begin position="62"/>
        <end position="81"/>
    </location>
</feature>
<proteinExistence type="inferred from homology"/>
<sequence length="208" mass="22864">MEGNQGGEAQQNVASIGARGASVNFSGFSNIVKLLPTGTFFMFQFLNPFFTNNGHCKTANKWLTSILLTVTGLVCFFSSFTDSYIGSDNRMHHGLVTCHGLWYPRPAEAIDLRSYKCRFGDWVHAGLSLIVFATLGLLDTDTIKCFFPGFETNRLVQVLPVIVAVISGLLFMAFPNRRHGIGYSTAVASNNISSELSQILRRNPNDNA</sequence>
<keyword evidence="3 6" id="KW-0812">Transmembrane</keyword>
<dbReference type="InterPro" id="IPR007770">
    <property type="entry name" value="DMP"/>
</dbReference>
<dbReference type="PANTHER" id="PTHR31621:SF66">
    <property type="entry name" value="PROTEIN DMP2"/>
    <property type="match status" value="1"/>
</dbReference>
<dbReference type="AlphaFoldDB" id="A0AAN9N123"/>
<feature type="transmembrane region" description="Helical" evidence="6">
    <location>
        <begin position="158"/>
        <end position="174"/>
    </location>
</feature>
<dbReference type="GO" id="GO:0010256">
    <property type="term" value="P:endomembrane system organization"/>
    <property type="evidence" value="ECO:0007669"/>
    <property type="project" value="TreeGrafter"/>
</dbReference>
<comment type="subcellular location">
    <subcellularLocation>
        <location evidence="1">Membrane</location>
        <topology evidence="1">Multi-pass membrane protein</topology>
    </subcellularLocation>
</comment>
<comment type="caution">
    <text evidence="7">The sequence shown here is derived from an EMBL/GenBank/DDBJ whole genome shotgun (WGS) entry which is preliminary data.</text>
</comment>
<evidence type="ECO:0000256" key="3">
    <source>
        <dbReference type="ARBA" id="ARBA00022692"/>
    </source>
</evidence>
<dbReference type="Pfam" id="PF05078">
    <property type="entry name" value="DUF679"/>
    <property type="match status" value="1"/>
</dbReference>
<keyword evidence="5 6" id="KW-0472">Membrane</keyword>
<keyword evidence="4 6" id="KW-1133">Transmembrane helix</keyword>
<evidence type="ECO:0000313" key="8">
    <source>
        <dbReference type="Proteomes" id="UP001367508"/>
    </source>
</evidence>
<dbReference type="Proteomes" id="UP001367508">
    <property type="component" value="Unassembled WGS sequence"/>
</dbReference>
<reference evidence="7 8" key="1">
    <citation type="submission" date="2024-01" db="EMBL/GenBank/DDBJ databases">
        <title>The genomes of 5 underutilized Papilionoideae crops provide insights into root nodulation and disease resistanc.</title>
        <authorList>
            <person name="Jiang F."/>
        </authorList>
    </citation>
    <scope>NUCLEOTIDE SEQUENCE [LARGE SCALE GENOMIC DNA]</scope>
    <source>
        <strain evidence="7">LVBAO_FW01</strain>
        <tissue evidence="7">Leaves</tissue>
    </source>
</reference>
<name>A0AAN9N123_CANGL</name>
<evidence type="ECO:0000256" key="5">
    <source>
        <dbReference type="ARBA" id="ARBA00023136"/>
    </source>
</evidence>
<evidence type="ECO:0000256" key="1">
    <source>
        <dbReference type="ARBA" id="ARBA00004141"/>
    </source>
</evidence>
<comment type="similarity">
    <text evidence="2">Belongs to the plant DMP1 protein family.</text>
</comment>
<dbReference type="GO" id="GO:0016020">
    <property type="term" value="C:membrane"/>
    <property type="evidence" value="ECO:0007669"/>
    <property type="project" value="UniProtKB-SubCell"/>
</dbReference>
<organism evidence="7 8">
    <name type="scientific">Canavalia gladiata</name>
    <name type="common">Sword bean</name>
    <name type="synonym">Dolichos gladiatus</name>
    <dbReference type="NCBI Taxonomy" id="3824"/>
    <lineage>
        <taxon>Eukaryota</taxon>
        <taxon>Viridiplantae</taxon>
        <taxon>Streptophyta</taxon>
        <taxon>Embryophyta</taxon>
        <taxon>Tracheophyta</taxon>
        <taxon>Spermatophyta</taxon>
        <taxon>Magnoliopsida</taxon>
        <taxon>eudicotyledons</taxon>
        <taxon>Gunneridae</taxon>
        <taxon>Pentapetalae</taxon>
        <taxon>rosids</taxon>
        <taxon>fabids</taxon>
        <taxon>Fabales</taxon>
        <taxon>Fabaceae</taxon>
        <taxon>Papilionoideae</taxon>
        <taxon>50 kb inversion clade</taxon>
        <taxon>NPAAA clade</taxon>
        <taxon>indigoferoid/millettioid clade</taxon>
        <taxon>Phaseoleae</taxon>
        <taxon>Canavalia</taxon>
    </lineage>
</organism>
<protein>
    <submittedName>
        <fullName evidence="7">Uncharacterized protein</fullName>
    </submittedName>
</protein>
<evidence type="ECO:0000256" key="6">
    <source>
        <dbReference type="SAM" id="Phobius"/>
    </source>
</evidence>
<evidence type="ECO:0000256" key="4">
    <source>
        <dbReference type="ARBA" id="ARBA00022989"/>
    </source>
</evidence>
<keyword evidence="8" id="KW-1185">Reference proteome</keyword>
<feature type="transmembrane region" description="Helical" evidence="6">
    <location>
        <begin position="119"/>
        <end position="138"/>
    </location>
</feature>